<dbReference type="AlphaFoldDB" id="A0A1I7MZH6"/>
<sequence>MAKIRPGDASALAPVSRRLTPPGVFLLRMTIFLTLVGFLAAILFDQLKHSFLNNPGLNGLIVGALALGIVYAYRQVFRLYPEIRWVNAFRISDPGLSISARPVLLAPMATMLRDRTGTLSLSTAAMRSFMDSIGSRLDEARDTGRYLVGLLVFLGLLGTFWGLLETIQSVGAAIDTLDSKATDNVQLFSDLKAGLSAPLKGMGTAFSSSLLGLSGSLVLGFLELQASHAHNRFYNELEEWLSGITELTPAGTGAHTNDYVNRQLLSAVVEMQRSLEDFANRVVDQAAVPAKAVAPQDDVRDLARGVNQLVTQMRSEQKVVREWVDEQAQSQAEVAAMLRNLADAMKRGV</sequence>
<reference evidence="3" key="1">
    <citation type="submission" date="2016-10" db="EMBL/GenBank/DDBJ databases">
        <authorList>
            <person name="Varghese N."/>
            <person name="Submissions S."/>
        </authorList>
    </citation>
    <scope>NUCLEOTIDE SEQUENCE [LARGE SCALE GENOMIC DNA]</scope>
    <source>
        <strain evidence="3">DSM 1565</strain>
    </source>
</reference>
<keyword evidence="1" id="KW-0812">Transmembrane</keyword>
<dbReference type="Proteomes" id="UP000199423">
    <property type="component" value="Unassembled WGS sequence"/>
</dbReference>
<accession>A0A1I7MZH6</accession>
<feature type="transmembrane region" description="Helical" evidence="1">
    <location>
        <begin position="56"/>
        <end position="74"/>
    </location>
</feature>
<feature type="transmembrane region" description="Helical" evidence="1">
    <location>
        <begin position="205"/>
        <end position="224"/>
    </location>
</feature>
<gene>
    <name evidence="2" type="ORF">SAMN04488557_0841</name>
</gene>
<dbReference type="EMBL" id="FPCH01000001">
    <property type="protein sequence ID" value="SFV27768.1"/>
    <property type="molecule type" value="Genomic_DNA"/>
</dbReference>
<keyword evidence="1" id="KW-0472">Membrane</keyword>
<feature type="transmembrane region" description="Helical" evidence="1">
    <location>
        <begin position="25"/>
        <end position="44"/>
    </location>
</feature>
<feature type="transmembrane region" description="Helical" evidence="1">
    <location>
        <begin position="146"/>
        <end position="164"/>
    </location>
</feature>
<evidence type="ECO:0008006" key="4">
    <source>
        <dbReference type="Google" id="ProtNLM"/>
    </source>
</evidence>
<evidence type="ECO:0000256" key="1">
    <source>
        <dbReference type="SAM" id="Phobius"/>
    </source>
</evidence>
<name>A0A1I7MZH6_9HYPH</name>
<organism evidence="2 3">
    <name type="scientific">Hyphomicrobium facile</name>
    <dbReference type="NCBI Taxonomy" id="51670"/>
    <lineage>
        <taxon>Bacteria</taxon>
        <taxon>Pseudomonadati</taxon>
        <taxon>Pseudomonadota</taxon>
        <taxon>Alphaproteobacteria</taxon>
        <taxon>Hyphomicrobiales</taxon>
        <taxon>Hyphomicrobiaceae</taxon>
        <taxon>Hyphomicrobium</taxon>
    </lineage>
</organism>
<dbReference type="OrthoDB" id="9794540at2"/>
<dbReference type="STRING" id="51670.SAMN04488557_0841"/>
<keyword evidence="1" id="KW-1133">Transmembrane helix</keyword>
<keyword evidence="3" id="KW-1185">Reference proteome</keyword>
<evidence type="ECO:0000313" key="3">
    <source>
        <dbReference type="Proteomes" id="UP000199423"/>
    </source>
</evidence>
<dbReference type="RefSeq" id="WP_092864576.1">
    <property type="nucleotide sequence ID" value="NZ_FPCH01000001.1"/>
</dbReference>
<protein>
    <recommendedName>
        <fullName evidence="4">MotA/TolQ/ExbB proton channel family protein</fullName>
    </recommendedName>
</protein>
<proteinExistence type="predicted"/>
<evidence type="ECO:0000313" key="2">
    <source>
        <dbReference type="EMBL" id="SFV27768.1"/>
    </source>
</evidence>